<protein>
    <submittedName>
        <fullName evidence="3">Kila N-terminal domain N1R/P28 DNA binding protein</fullName>
    </submittedName>
</protein>
<name>A0A0G2Y4V1_MIMIV</name>
<feature type="compositionally biased region" description="Acidic residues" evidence="1">
    <location>
        <begin position="59"/>
        <end position="77"/>
    </location>
</feature>
<dbReference type="EMBL" id="KM982401">
    <property type="protein sequence ID" value="AKI78787.1"/>
    <property type="molecule type" value="Genomic_DNA"/>
</dbReference>
<organism evidence="3 4">
    <name type="scientific">Acanthamoeba polyphaga mimivirus</name>
    <name type="common">APMV</name>
    <dbReference type="NCBI Taxonomy" id="212035"/>
    <lineage>
        <taxon>Viruses</taxon>
        <taxon>Varidnaviria</taxon>
        <taxon>Bamfordvirae</taxon>
        <taxon>Nucleocytoviricota</taxon>
        <taxon>Megaviricetes</taxon>
        <taxon>Imitervirales</taxon>
        <taxon>Mimiviridae</taxon>
        <taxon>Megamimivirinae</taxon>
        <taxon>Mimivirus</taxon>
        <taxon>Mimivirus bradfordmassiliense</taxon>
    </lineage>
</organism>
<feature type="compositionally biased region" description="Acidic residues" evidence="1">
    <location>
        <begin position="112"/>
        <end position="163"/>
    </location>
</feature>
<feature type="domain" description="KilA-N" evidence="2">
    <location>
        <begin position="216"/>
        <end position="317"/>
    </location>
</feature>
<evidence type="ECO:0000259" key="2">
    <source>
        <dbReference type="PROSITE" id="PS51301"/>
    </source>
</evidence>
<feature type="compositionally biased region" description="Polar residues" evidence="1">
    <location>
        <begin position="101"/>
        <end position="111"/>
    </location>
</feature>
<dbReference type="Pfam" id="PF04383">
    <property type="entry name" value="KilA-N"/>
    <property type="match status" value="1"/>
</dbReference>
<reference evidence="3 4" key="1">
    <citation type="submission" date="2014-10" db="EMBL/GenBank/DDBJ databases">
        <title>Pan-genome analysis of Brazilian lineage A amoebal mimiviruses.</title>
        <authorList>
            <person name="Assis F.L."/>
            <person name="Abrahao J.S."/>
            <person name="Kroon E.G."/>
            <person name="Dornas F.P."/>
            <person name="Andrade K.R."/>
            <person name="Borato P.V.M."/>
            <person name="Pilotto M.R."/>
            <person name="Benamar S."/>
            <person name="LaScola B."/>
            <person name="Colson P."/>
        </authorList>
    </citation>
    <scope>NUCLEOTIDE SEQUENCE [LARGE SCALE GENOMIC DNA]</scope>
    <source>
        <strain evidence="3 4">Oyster</strain>
    </source>
</reference>
<dbReference type="InterPro" id="IPR018004">
    <property type="entry name" value="KilA/APSES_HTH"/>
</dbReference>
<organismHost>
    <name type="scientific">Acanthamoeba polyphaga</name>
    <name type="common">Amoeba</name>
    <dbReference type="NCBI Taxonomy" id="5757"/>
</organismHost>
<accession>A0A0G2Y4V1</accession>
<proteinExistence type="predicted"/>
<feature type="compositionally biased region" description="Basic residues" evidence="1">
    <location>
        <begin position="1"/>
        <end position="12"/>
    </location>
</feature>
<dbReference type="InterPro" id="IPR017880">
    <property type="entry name" value="KilA_N"/>
</dbReference>
<dbReference type="PROSITE" id="PS51301">
    <property type="entry name" value="KILA_N"/>
    <property type="match status" value="1"/>
</dbReference>
<sequence>MKVRKSNNKPLKRSASFTSGTKTGSKSAKSVNSGSKSMKSSKSSSKSQKKFHEKISDNEYSDSEYSDSEISDSEISDNESSGESSDEESEYEIKKPRKIPSQYSKKFTNNMSDDDDSDDDDKSSDDSDDDDKSSDDSDDDDKSSDDSDDDDKSSDDSDDDDKSSDENSNGNESDDNKSKKSKETHFNPDKKISKQIVKNGDPTNLKNIMISQINNEYYLGQYGNFEVIIMAKNDYINVTKLCSMAKSKNGKSKLFVHWKETADAQELIAEVSSEKIQNLFVTKDVSEKRNIIVYKNMNYIFIYSDNELEKWYVRINF</sequence>
<evidence type="ECO:0000256" key="1">
    <source>
        <dbReference type="SAM" id="MobiDB-lite"/>
    </source>
</evidence>
<dbReference type="Proteomes" id="UP000241474">
    <property type="component" value="Segment"/>
</dbReference>
<feature type="compositionally biased region" description="Low complexity" evidence="1">
    <location>
        <begin position="14"/>
        <end position="46"/>
    </location>
</feature>
<feature type="compositionally biased region" description="Basic and acidic residues" evidence="1">
    <location>
        <begin position="174"/>
        <end position="192"/>
    </location>
</feature>
<evidence type="ECO:0000313" key="3">
    <source>
        <dbReference type="EMBL" id="AKI78787.1"/>
    </source>
</evidence>
<evidence type="ECO:0000313" key="4">
    <source>
        <dbReference type="Proteomes" id="UP000241474"/>
    </source>
</evidence>
<feature type="region of interest" description="Disordered" evidence="1">
    <location>
        <begin position="1"/>
        <end position="202"/>
    </location>
</feature>